<keyword evidence="2" id="KW-1185">Reference proteome</keyword>
<gene>
    <name evidence="1" type="ORF">SAMN05660662_1558</name>
</gene>
<organism evidence="1 2">
    <name type="scientific">Blastococcus aurantiacus</name>
    <dbReference type="NCBI Taxonomy" id="1550231"/>
    <lineage>
        <taxon>Bacteria</taxon>
        <taxon>Bacillati</taxon>
        <taxon>Actinomycetota</taxon>
        <taxon>Actinomycetes</taxon>
        <taxon>Geodermatophilales</taxon>
        <taxon>Geodermatophilaceae</taxon>
        <taxon>Blastococcus</taxon>
    </lineage>
</organism>
<proteinExistence type="predicted"/>
<dbReference type="Proteomes" id="UP000199406">
    <property type="component" value="Unassembled WGS sequence"/>
</dbReference>
<evidence type="ECO:0000313" key="1">
    <source>
        <dbReference type="EMBL" id="SDF25271.1"/>
    </source>
</evidence>
<dbReference type="RefSeq" id="WP_091764616.1">
    <property type="nucleotide sequence ID" value="NZ_FNBT01000002.1"/>
</dbReference>
<evidence type="ECO:0000313" key="2">
    <source>
        <dbReference type="Proteomes" id="UP000199406"/>
    </source>
</evidence>
<name>A0A1G7JK20_9ACTN</name>
<protein>
    <submittedName>
        <fullName evidence="1">Uncharacterized protein</fullName>
    </submittedName>
</protein>
<sequence length="253" mass="26718">MTAFGRHGSVGLVQRLRPTRIDAADLLDVVEVVLPVVAGPRLRVELLRRSGAGSVLLVEEDERSMRADLAELADDMTGAGIAPTPEAMTAALRSWIAHRPVTDAAAAADGIAVLDWADATRSAVGWRVVVRRGDLTHVWTPLADAPAEQVDDIRSSATARAGDVQLTLHVEGPVALWSHTSMPVLATTALAAPGRMLTRVADAGLPVDDVHVVVTPQRPVACAGRSVAARLAGETSEANVTLPWARLTTLPWL</sequence>
<dbReference type="STRING" id="1550231.SAMN05660662_1558"/>
<dbReference type="AlphaFoldDB" id="A0A1G7JK20"/>
<dbReference type="OrthoDB" id="5187538at2"/>
<reference evidence="2" key="1">
    <citation type="submission" date="2016-10" db="EMBL/GenBank/DDBJ databases">
        <authorList>
            <person name="Varghese N."/>
            <person name="Submissions S."/>
        </authorList>
    </citation>
    <scope>NUCLEOTIDE SEQUENCE [LARGE SCALE GENOMIC DNA]</scope>
    <source>
        <strain evidence="2">DSM 44268</strain>
    </source>
</reference>
<accession>A0A1G7JK20</accession>
<dbReference type="EMBL" id="FNBT01000002">
    <property type="protein sequence ID" value="SDF25271.1"/>
    <property type="molecule type" value="Genomic_DNA"/>
</dbReference>